<name>A0A9X9Q362_GULGU</name>
<organism evidence="1 2">
    <name type="scientific">Gulo gulo</name>
    <name type="common">Wolverine</name>
    <name type="synonym">Gluton</name>
    <dbReference type="NCBI Taxonomy" id="48420"/>
    <lineage>
        <taxon>Eukaryota</taxon>
        <taxon>Metazoa</taxon>
        <taxon>Chordata</taxon>
        <taxon>Craniata</taxon>
        <taxon>Vertebrata</taxon>
        <taxon>Euteleostomi</taxon>
        <taxon>Mammalia</taxon>
        <taxon>Eutheria</taxon>
        <taxon>Laurasiatheria</taxon>
        <taxon>Carnivora</taxon>
        <taxon>Caniformia</taxon>
        <taxon>Musteloidea</taxon>
        <taxon>Mustelidae</taxon>
        <taxon>Guloninae</taxon>
        <taxon>Gulo</taxon>
    </lineage>
</organism>
<reference evidence="1 2" key="1">
    <citation type="submission" date="2018-10" db="EMBL/GenBank/DDBJ databases">
        <authorList>
            <person name="Ekblom R."/>
            <person name="Jareborg N."/>
        </authorList>
    </citation>
    <scope>NUCLEOTIDE SEQUENCE [LARGE SCALE GENOMIC DNA]</scope>
    <source>
        <tissue evidence="1">Muscle</tissue>
    </source>
</reference>
<dbReference type="AlphaFoldDB" id="A0A9X9Q362"/>
<comment type="caution">
    <text evidence="1">The sequence shown here is derived from an EMBL/GenBank/DDBJ whole genome shotgun (WGS) entry which is preliminary data.</text>
</comment>
<evidence type="ECO:0000313" key="2">
    <source>
        <dbReference type="Proteomes" id="UP000269945"/>
    </source>
</evidence>
<evidence type="ECO:0000313" key="1">
    <source>
        <dbReference type="EMBL" id="VCW99134.1"/>
    </source>
</evidence>
<dbReference type="Proteomes" id="UP000269945">
    <property type="component" value="Unassembled WGS sequence"/>
</dbReference>
<proteinExistence type="predicted"/>
<gene>
    <name evidence="1" type="ORF">BN2614_LOCUS2</name>
</gene>
<keyword evidence="2" id="KW-1185">Reference proteome</keyword>
<accession>A0A9X9Q362</accession>
<protein>
    <submittedName>
        <fullName evidence="1">Uncharacterized protein</fullName>
    </submittedName>
</protein>
<sequence>MRMSFITYSTQGHTLMELTSDRSGLLVLQMLVMADAEVWALFPWRRRQQCCQSDYCSEHRTTDAKGI</sequence>
<dbReference type="EMBL" id="CYRY02027632">
    <property type="protein sequence ID" value="VCW99134.1"/>
    <property type="molecule type" value="Genomic_DNA"/>
</dbReference>